<evidence type="ECO:0000256" key="4">
    <source>
        <dbReference type="ARBA" id="ARBA00022759"/>
    </source>
</evidence>
<keyword evidence="6" id="KW-0378">Hydrolase</keyword>
<evidence type="ECO:0000256" key="6">
    <source>
        <dbReference type="ARBA" id="ARBA00022801"/>
    </source>
</evidence>
<evidence type="ECO:0000256" key="10">
    <source>
        <dbReference type="SAM" id="Coils"/>
    </source>
</evidence>
<dbReference type="GO" id="GO:0003684">
    <property type="term" value="F:damaged DNA binding"/>
    <property type="evidence" value="ECO:0007669"/>
    <property type="project" value="TreeGrafter"/>
</dbReference>
<dbReference type="GO" id="GO:0000724">
    <property type="term" value="P:double-strand break repair via homologous recombination"/>
    <property type="evidence" value="ECO:0007669"/>
    <property type="project" value="TreeGrafter"/>
</dbReference>
<keyword evidence="4" id="KW-0255">Endonuclease</keyword>
<accession>W4GPF9</accession>
<proteinExistence type="inferred from homology"/>
<keyword evidence="7" id="KW-0238">DNA-binding</keyword>
<dbReference type="SUPFAM" id="SSF52980">
    <property type="entry name" value="Restriction endonuclease-like"/>
    <property type="match status" value="1"/>
</dbReference>
<keyword evidence="5" id="KW-0227">DNA damage</keyword>
<evidence type="ECO:0000256" key="1">
    <source>
        <dbReference type="ARBA" id="ARBA00004123"/>
    </source>
</evidence>
<dbReference type="Gene3D" id="1.10.150.20">
    <property type="entry name" value="5' to 3' exonuclease, C-terminal subdomain"/>
    <property type="match status" value="1"/>
</dbReference>
<keyword evidence="9" id="KW-0539">Nucleus</keyword>
<dbReference type="GO" id="GO:0000110">
    <property type="term" value="C:nucleotide-excision repair factor 1 complex"/>
    <property type="evidence" value="ECO:0007669"/>
    <property type="project" value="TreeGrafter"/>
</dbReference>
<dbReference type="STRING" id="112090.W4GPF9"/>
<dbReference type="OrthoDB" id="361020at2759"/>
<reference evidence="12" key="1">
    <citation type="submission" date="2013-12" db="EMBL/GenBank/DDBJ databases">
        <title>The Genome Sequence of Aphanomyces astaci APO3.</title>
        <authorList>
            <consortium name="The Broad Institute Genomics Platform"/>
            <person name="Russ C."/>
            <person name="Tyler B."/>
            <person name="van West P."/>
            <person name="Dieguez-Uribeondo J."/>
            <person name="Young S.K."/>
            <person name="Zeng Q."/>
            <person name="Gargeya S."/>
            <person name="Fitzgerald M."/>
            <person name="Abouelleil A."/>
            <person name="Alvarado L."/>
            <person name="Chapman S.B."/>
            <person name="Gainer-Dewar J."/>
            <person name="Goldberg J."/>
            <person name="Griggs A."/>
            <person name="Gujja S."/>
            <person name="Hansen M."/>
            <person name="Howarth C."/>
            <person name="Imamovic A."/>
            <person name="Ireland A."/>
            <person name="Larimer J."/>
            <person name="McCowan C."/>
            <person name="Murphy C."/>
            <person name="Pearson M."/>
            <person name="Poon T.W."/>
            <person name="Priest M."/>
            <person name="Roberts A."/>
            <person name="Saif S."/>
            <person name="Shea T."/>
            <person name="Sykes S."/>
            <person name="Wortman J."/>
            <person name="Nusbaum C."/>
            <person name="Birren B."/>
        </authorList>
    </citation>
    <scope>NUCLEOTIDE SEQUENCE [LARGE SCALE GENOMIC DNA]</scope>
    <source>
        <strain evidence="12">APO3</strain>
    </source>
</reference>
<dbReference type="AlphaFoldDB" id="W4GPF9"/>
<dbReference type="GO" id="GO:0003697">
    <property type="term" value="F:single-stranded DNA binding"/>
    <property type="evidence" value="ECO:0007669"/>
    <property type="project" value="TreeGrafter"/>
</dbReference>
<keyword evidence="8" id="KW-0234">DNA repair</keyword>
<dbReference type="PANTHER" id="PTHR10150:SF0">
    <property type="entry name" value="DNA REPAIR ENDONUCLEASE XPF"/>
    <property type="match status" value="1"/>
</dbReference>
<evidence type="ECO:0000256" key="3">
    <source>
        <dbReference type="ARBA" id="ARBA00022722"/>
    </source>
</evidence>
<evidence type="ECO:0000256" key="7">
    <source>
        <dbReference type="ARBA" id="ARBA00023125"/>
    </source>
</evidence>
<feature type="coiled-coil region" evidence="10">
    <location>
        <begin position="215"/>
        <end position="242"/>
    </location>
</feature>
<evidence type="ECO:0000256" key="2">
    <source>
        <dbReference type="ARBA" id="ARBA00010015"/>
    </source>
</evidence>
<organism evidence="12">
    <name type="scientific">Aphanomyces astaci</name>
    <name type="common">Crayfish plague agent</name>
    <dbReference type="NCBI Taxonomy" id="112090"/>
    <lineage>
        <taxon>Eukaryota</taxon>
        <taxon>Sar</taxon>
        <taxon>Stramenopiles</taxon>
        <taxon>Oomycota</taxon>
        <taxon>Saprolegniomycetes</taxon>
        <taxon>Saprolegniales</taxon>
        <taxon>Verrucalvaceae</taxon>
        <taxon>Aphanomyces</taxon>
    </lineage>
</organism>
<sequence>MARLWLDYEKEIMEAMLMERDVMVILAKGIGLQSIVGKCMELYSQPTNLTLCLNASHDAERYVEALRAQGLSNERLPQVITNKCTVHERKLMYKSGGCIIITSRILVVDMLNHSIDISMISGLLMCHAHKVSDSSVEAFILRLFREVNRNGFVKAFSDDAISFSSGFNKVEQAMKLMYLRKVLLYPRFHMAVGTCLEQHQPDVYEIQVAMTPLMIEMQQALLVATEATLNELKRSCKDLDETDLTIQNALTKALDVILKRQLTSIWHQLPAKTKQLSADLTHLRQLLSYLTRYDAITFYSYLLTQKKLSGQQRIPSPWLFSEAADRLFTAAKKRLYLLHKTKKANEYDLQLALELNPKWASLLELLGDFEPRPASSSGRVSGAETLVMLRDDRTASQLREILYMGGLAMMKKRFGRYLKHKNESMVNNLSSFSVEQKLLRDLAATLLIPDVGSHHTTTTSQGKRKAAAESTESFVHDVASYGMPLDELIYLSSQQDAKKPKPSGHLGTLPPQDQLVLCTYAEADKLPNLLDDLHPSHIVLYDPDVGFIRQLEVFNACNSAHDSRGQQHPVQVYFMVYENSAEQQTYLTQVKREHDAFERLIQQKEHLVIPLNVFDIPAHVKRKKQSVQYSLDTRTGGRATSAISSQVVVVDVREFRSALPSMLHKEGLVLHPVTIEVGDYILSPRICVERKSISDLFGSLANGRLFNQAEMMLRHYQVPVLLIEFTPEKPFSLQEPSDIPSDIKHSNICSKLSLLVLHFPTLRLLWSRSPQGTVDLFKVVKKGQDDPTVEAAMAAGAATPGDNANAIDVLRKLPGVNDHNFRKLTAHCRNLADLSSKSVAELTVWLGGASAKKLHAFFNHVVD</sequence>
<feature type="domain" description="ERCC4" evidence="11">
    <location>
        <begin position="647"/>
        <end position="727"/>
    </location>
</feature>
<evidence type="ECO:0000256" key="8">
    <source>
        <dbReference type="ARBA" id="ARBA00023204"/>
    </source>
</evidence>
<dbReference type="InterPro" id="IPR011335">
    <property type="entry name" value="Restrct_endonuc-II-like"/>
</dbReference>
<dbReference type="SUPFAM" id="SSF47781">
    <property type="entry name" value="RuvA domain 2-like"/>
    <property type="match status" value="1"/>
</dbReference>
<dbReference type="GO" id="GO:0000014">
    <property type="term" value="F:single-stranded DNA endodeoxyribonuclease activity"/>
    <property type="evidence" value="ECO:0007669"/>
    <property type="project" value="TreeGrafter"/>
</dbReference>
<name>W4GPF9_APHAT</name>
<dbReference type="SMART" id="SM00891">
    <property type="entry name" value="ERCC4"/>
    <property type="match status" value="1"/>
</dbReference>
<evidence type="ECO:0000259" key="11">
    <source>
        <dbReference type="SMART" id="SM00891"/>
    </source>
</evidence>
<dbReference type="InterPro" id="IPR006166">
    <property type="entry name" value="ERCC4_domain"/>
</dbReference>
<dbReference type="GO" id="GO:0000712">
    <property type="term" value="P:resolution of meiotic recombination intermediates"/>
    <property type="evidence" value="ECO:0007669"/>
    <property type="project" value="TreeGrafter"/>
</dbReference>
<dbReference type="Gene3D" id="3.40.50.10130">
    <property type="match status" value="1"/>
</dbReference>
<dbReference type="Pfam" id="PF02732">
    <property type="entry name" value="ERCC4"/>
    <property type="match status" value="1"/>
</dbReference>
<dbReference type="InterPro" id="IPR010994">
    <property type="entry name" value="RuvA_2-like"/>
</dbReference>
<evidence type="ECO:0000313" key="12">
    <source>
        <dbReference type="EMBL" id="ETV81610.1"/>
    </source>
</evidence>
<dbReference type="FunFam" id="3.40.50.10130:FF:000002">
    <property type="entry name" value="DNA repair endonuclease XPF"/>
    <property type="match status" value="1"/>
</dbReference>
<dbReference type="CDD" id="cd20078">
    <property type="entry name" value="XPF_nuclease_XPF_euk"/>
    <property type="match status" value="1"/>
</dbReference>
<keyword evidence="3" id="KW-0540">Nuclease</keyword>
<dbReference type="RefSeq" id="XP_009829468.1">
    <property type="nucleotide sequence ID" value="XM_009831166.1"/>
</dbReference>
<dbReference type="GeneID" id="20808066"/>
<keyword evidence="10" id="KW-0175">Coiled coil</keyword>
<evidence type="ECO:0000256" key="5">
    <source>
        <dbReference type="ARBA" id="ARBA00022763"/>
    </source>
</evidence>
<dbReference type="InterPro" id="IPR047520">
    <property type="entry name" value="XPF_nuclease"/>
</dbReference>
<dbReference type="PANTHER" id="PTHR10150">
    <property type="entry name" value="DNA REPAIR ENDONUCLEASE XPF"/>
    <property type="match status" value="1"/>
</dbReference>
<comment type="subcellular location">
    <subcellularLocation>
        <location evidence="1">Nucleus</location>
    </subcellularLocation>
</comment>
<comment type="similarity">
    <text evidence="2">Belongs to the XPF family.</text>
</comment>
<evidence type="ECO:0000256" key="9">
    <source>
        <dbReference type="ARBA" id="ARBA00023242"/>
    </source>
</evidence>
<dbReference type="GO" id="GO:1901255">
    <property type="term" value="P:nucleotide-excision repair involved in interstrand cross-link repair"/>
    <property type="evidence" value="ECO:0007669"/>
    <property type="project" value="TreeGrafter"/>
</dbReference>
<gene>
    <name evidence="12" type="ORF">H257_06070</name>
</gene>
<dbReference type="VEuPathDB" id="FungiDB:H257_06070"/>
<dbReference type="EMBL" id="KI913124">
    <property type="protein sequence ID" value="ETV81610.1"/>
    <property type="molecule type" value="Genomic_DNA"/>
</dbReference>
<protein>
    <recommendedName>
        <fullName evidence="11">ERCC4 domain-containing protein</fullName>
    </recommendedName>
</protein>